<dbReference type="InterPro" id="IPR017941">
    <property type="entry name" value="Rieske_2Fe-2S"/>
</dbReference>
<evidence type="ECO:0000256" key="4">
    <source>
        <dbReference type="ARBA" id="ARBA00023014"/>
    </source>
</evidence>
<protein>
    <submittedName>
        <fullName evidence="6">Dioxygenase ferredoxin subunit</fullName>
    </submittedName>
</protein>
<gene>
    <name evidence="6" type="ordered locus">TWT_335</name>
</gene>
<dbReference type="KEGG" id="twh:TWT_335"/>
<dbReference type="RefSeq" id="WP_011096385.1">
    <property type="nucleotide sequence ID" value="NC_004572.3"/>
</dbReference>
<evidence type="ECO:0000256" key="3">
    <source>
        <dbReference type="ARBA" id="ARBA00023004"/>
    </source>
</evidence>
<keyword evidence="7" id="KW-1185">Reference proteome</keyword>
<keyword evidence="6" id="KW-0223">Dioxygenase</keyword>
<feature type="domain" description="Rieske" evidence="5">
    <location>
        <begin position="1"/>
        <end position="97"/>
    </location>
</feature>
<sequence length="100" mass="10634">MKVCPVSDLTENQPARFEVDGVSVALVKLSDGSVYAVNDCCTHADVPLSEGFVDGETIECWAHGAKFCLKSGEALTLPASTPVATYKVVLQNGFVFIDLP</sequence>
<evidence type="ECO:0000259" key="5">
    <source>
        <dbReference type="PROSITE" id="PS51296"/>
    </source>
</evidence>
<keyword evidence="6" id="KW-0560">Oxidoreductase</keyword>
<dbReference type="Proteomes" id="UP000002200">
    <property type="component" value="Chromosome"/>
</dbReference>
<dbReference type="eggNOG" id="COG2146">
    <property type="taxonomic scope" value="Bacteria"/>
</dbReference>
<dbReference type="GO" id="GO:0016705">
    <property type="term" value="F:oxidoreductase activity, acting on paired donors, with incorporation or reduction of molecular oxygen"/>
    <property type="evidence" value="ECO:0007669"/>
    <property type="project" value="UniProtKB-ARBA"/>
</dbReference>
<dbReference type="EMBL" id="AE014184">
    <property type="protein sequence ID" value="AAO44432.1"/>
    <property type="molecule type" value="Genomic_DNA"/>
</dbReference>
<dbReference type="AlphaFoldDB" id="Q83MX7"/>
<dbReference type="Gene3D" id="2.102.10.10">
    <property type="entry name" value="Rieske [2Fe-2S] iron-sulphur domain"/>
    <property type="match status" value="1"/>
</dbReference>
<dbReference type="HOGENOM" id="CLU_055690_5_2_11"/>
<evidence type="ECO:0000256" key="1">
    <source>
        <dbReference type="ARBA" id="ARBA00022714"/>
    </source>
</evidence>
<keyword evidence="4" id="KW-0411">Iron-sulfur</keyword>
<dbReference type="PANTHER" id="PTHR21496:SF23">
    <property type="entry name" value="3-PHENYLPROPIONATE_CINNAMIC ACID DIOXYGENASE FERREDOXIN SUBUNIT"/>
    <property type="match status" value="1"/>
</dbReference>
<keyword evidence="2" id="KW-0479">Metal-binding</keyword>
<reference evidence="6 7" key="1">
    <citation type="journal article" date="2003" name="Genome Res.">
        <title>Tropheryma whipplei twist: a human pathogenic Actinobacteria with a reduced genome.</title>
        <authorList>
            <person name="Raoult D."/>
            <person name="Ogata H."/>
            <person name="Audic S."/>
            <person name="Robert C."/>
            <person name="Suhre K."/>
            <person name="Drancourt M."/>
            <person name="Claverie J.-M."/>
        </authorList>
    </citation>
    <scope>NUCLEOTIDE SEQUENCE [LARGE SCALE GENOMIC DNA]</scope>
    <source>
        <strain evidence="6 7">Twist</strain>
    </source>
</reference>
<dbReference type="GeneID" id="67388213"/>
<dbReference type="SUPFAM" id="SSF50022">
    <property type="entry name" value="ISP domain"/>
    <property type="match status" value="1"/>
</dbReference>
<evidence type="ECO:0000313" key="6">
    <source>
        <dbReference type="EMBL" id="AAO44432.1"/>
    </source>
</evidence>
<dbReference type="STRING" id="203267.TWT_335"/>
<dbReference type="InterPro" id="IPR036922">
    <property type="entry name" value="Rieske_2Fe-2S_sf"/>
</dbReference>
<dbReference type="Pfam" id="PF00355">
    <property type="entry name" value="Rieske"/>
    <property type="match status" value="1"/>
</dbReference>
<organism evidence="6 7">
    <name type="scientific">Tropheryma whipplei (strain Twist)</name>
    <name type="common">Whipple's bacillus</name>
    <dbReference type="NCBI Taxonomy" id="203267"/>
    <lineage>
        <taxon>Bacteria</taxon>
        <taxon>Bacillati</taxon>
        <taxon>Actinomycetota</taxon>
        <taxon>Actinomycetes</taxon>
        <taxon>Micrococcales</taxon>
        <taxon>Tropherymataceae</taxon>
        <taxon>Tropheryma</taxon>
    </lineage>
</organism>
<name>Q83MX7_TROWT</name>
<accession>Q83MX7</accession>
<keyword evidence="1" id="KW-0001">2Fe-2S</keyword>
<dbReference type="GO" id="GO:0046872">
    <property type="term" value="F:metal ion binding"/>
    <property type="evidence" value="ECO:0007669"/>
    <property type="project" value="UniProtKB-KW"/>
</dbReference>
<proteinExistence type="predicted"/>
<dbReference type="PANTHER" id="PTHR21496">
    <property type="entry name" value="FERREDOXIN-RELATED"/>
    <property type="match status" value="1"/>
</dbReference>
<evidence type="ECO:0000313" key="7">
    <source>
        <dbReference type="Proteomes" id="UP000002200"/>
    </source>
</evidence>
<dbReference type="OrthoDB" id="147178at2"/>
<keyword evidence="3" id="KW-0408">Iron</keyword>
<dbReference type="GO" id="GO:0051213">
    <property type="term" value="F:dioxygenase activity"/>
    <property type="evidence" value="ECO:0007669"/>
    <property type="project" value="UniProtKB-KW"/>
</dbReference>
<dbReference type="PROSITE" id="PS51296">
    <property type="entry name" value="RIESKE"/>
    <property type="match status" value="1"/>
</dbReference>
<dbReference type="GO" id="GO:0004497">
    <property type="term" value="F:monooxygenase activity"/>
    <property type="evidence" value="ECO:0007669"/>
    <property type="project" value="UniProtKB-ARBA"/>
</dbReference>
<dbReference type="GO" id="GO:0051537">
    <property type="term" value="F:2 iron, 2 sulfur cluster binding"/>
    <property type="evidence" value="ECO:0007669"/>
    <property type="project" value="UniProtKB-KW"/>
</dbReference>
<evidence type="ECO:0000256" key="2">
    <source>
        <dbReference type="ARBA" id="ARBA00022723"/>
    </source>
</evidence>
<dbReference type="CDD" id="cd03528">
    <property type="entry name" value="Rieske_RO_ferredoxin"/>
    <property type="match status" value="1"/>
</dbReference>